<gene>
    <name evidence="1" type="ORF">A1O1_01124</name>
</gene>
<dbReference type="HOGENOM" id="CLU_1115632_0_0_1"/>
<dbReference type="EMBL" id="AMWN01000001">
    <property type="protein sequence ID" value="EXJ95998.1"/>
    <property type="molecule type" value="Genomic_DNA"/>
</dbReference>
<dbReference type="GeneID" id="19156026"/>
<protein>
    <submittedName>
        <fullName evidence="1">Uncharacterized protein</fullName>
    </submittedName>
</protein>
<reference evidence="1 2" key="1">
    <citation type="submission" date="2013-03" db="EMBL/GenBank/DDBJ databases">
        <title>The Genome Sequence of Capronia coronata CBS 617.96.</title>
        <authorList>
            <consortium name="The Broad Institute Genomics Platform"/>
            <person name="Cuomo C."/>
            <person name="de Hoog S."/>
            <person name="Gorbushina A."/>
            <person name="Walker B."/>
            <person name="Young S.K."/>
            <person name="Zeng Q."/>
            <person name="Gargeya S."/>
            <person name="Fitzgerald M."/>
            <person name="Haas B."/>
            <person name="Abouelleil A."/>
            <person name="Allen A.W."/>
            <person name="Alvarado L."/>
            <person name="Arachchi H.M."/>
            <person name="Berlin A.M."/>
            <person name="Chapman S.B."/>
            <person name="Gainer-Dewar J."/>
            <person name="Goldberg J."/>
            <person name="Griggs A."/>
            <person name="Gujja S."/>
            <person name="Hansen M."/>
            <person name="Howarth C."/>
            <person name="Imamovic A."/>
            <person name="Ireland A."/>
            <person name="Larimer J."/>
            <person name="McCowan C."/>
            <person name="Murphy C."/>
            <person name="Pearson M."/>
            <person name="Poon T.W."/>
            <person name="Priest M."/>
            <person name="Roberts A."/>
            <person name="Saif S."/>
            <person name="Shea T."/>
            <person name="Sisk P."/>
            <person name="Sykes S."/>
            <person name="Wortman J."/>
            <person name="Nusbaum C."/>
            <person name="Birren B."/>
        </authorList>
    </citation>
    <scope>NUCLEOTIDE SEQUENCE [LARGE SCALE GENOMIC DNA]</scope>
    <source>
        <strain evidence="1 2">CBS 617.96</strain>
    </source>
</reference>
<dbReference type="Proteomes" id="UP000019484">
    <property type="component" value="Unassembled WGS sequence"/>
</dbReference>
<dbReference type="OrthoDB" id="2426273at2759"/>
<dbReference type="RefSeq" id="XP_007720227.1">
    <property type="nucleotide sequence ID" value="XM_007722037.1"/>
</dbReference>
<name>W9YU00_9EURO</name>
<keyword evidence="2" id="KW-1185">Reference proteome</keyword>
<comment type="caution">
    <text evidence="1">The sequence shown here is derived from an EMBL/GenBank/DDBJ whole genome shotgun (WGS) entry which is preliminary data.</text>
</comment>
<organism evidence="1 2">
    <name type="scientific">Capronia coronata CBS 617.96</name>
    <dbReference type="NCBI Taxonomy" id="1182541"/>
    <lineage>
        <taxon>Eukaryota</taxon>
        <taxon>Fungi</taxon>
        <taxon>Dikarya</taxon>
        <taxon>Ascomycota</taxon>
        <taxon>Pezizomycotina</taxon>
        <taxon>Eurotiomycetes</taxon>
        <taxon>Chaetothyriomycetidae</taxon>
        <taxon>Chaetothyriales</taxon>
        <taxon>Herpotrichiellaceae</taxon>
        <taxon>Capronia</taxon>
    </lineage>
</organism>
<accession>W9YU00</accession>
<evidence type="ECO:0000313" key="2">
    <source>
        <dbReference type="Proteomes" id="UP000019484"/>
    </source>
</evidence>
<evidence type="ECO:0000313" key="1">
    <source>
        <dbReference type="EMBL" id="EXJ95998.1"/>
    </source>
</evidence>
<dbReference type="AlphaFoldDB" id="W9YU00"/>
<sequence>MSCDHRSCENDIDYARGFFALLGLEWKLHFTYEDGILEILRSRPHHAARLAGMHGPRGLPAPYSWAPRYLARLQGRIYGGFDAQLGSLIGYWHTVVVERMVKRFVADTGSYNGCVCNLIVTEAKHGGNDPDQIQMGAGQNSSSCHALPVGQETEIQIQFYPEHWTTELEDWLEKTIPSGKARLLCGEGMDVSYDESTDQHARIVLAATSTIGPVADLNLDDWGPVAGSAVVNSPRLGRVRDGKLRWFLE</sequence>
<proteinExistence type="predicted"/>